<proteinExistence type="predicted"/>
<gene>
    <name evidence="2" type="ORF">FHU36_004868</name>
</gene>
<evidence type="ECO:0000313" key="3">
    <source>
        <dbReference type="Proteomes" id="UP000583800"/>
    </source>
</evidence>
<feature type="region of interest" description="Disordered" evidence="1">
    <location>
        <begin position="99"/>
        <end position="119"/>
    </location>
</feature>
<dbReference type="EMBL" id="JACHJB010000002">
    <property type="protein sequence ID" value="MBB6348323.1"/>
    <property type="molecule type" value="Genomic_DNA"/>
</dbReference>
<comment type="caution">
    <text evidence="2">The sequence shown here is derived from an EMBL/GenBank/DDBJ whole genome shotgun (WGS) entry which is preliminary data.</text>
</comment>
<evidence type="ECO:0000313" key="2">
    <source>
        <dbReference type="EMBL" id="MBB6348323.1"/>
    </source>
</evidence>
<accession>A0A7X0C556</accession>
<evidence type="ECO:0008006" key="4">
    <source>
        <dbReference type="Google" id="ProtNLM"/>
    </source>
</evidence>
<reference evidence="2 3" key="1">
    <citation type="submission" date="2020-08" db="EMBL/GenBank/DDBJ databases">
        <title>Sequencing the genomes of 1000 actinobacteria strains.</title>
        <authorList>
            <person name="Klenk H.-P."/>
        </authorList>
    </citation>
    <scope>NUCLEOTIDE SEQUENCE [LARGE SCALE GENOMIC DNA]</scope>
    <source>
        <strain evidence="2 3">DSM 45913</strain>
    </source>
</reference>
<evidence type="ECO:0000256" key="1">
    <source>
        <dbReference type="SAM" id="MobiDB-lite"/>
    </source>
</evidence>
<name>A0A7X0C556_9ACTN</name>
<keyword evidence="3" id="KW-1185">Reference proteome</keyword>
<organism evidence="2 3">
    <name type="scientific">Nonomuraea muscovyensis</name>
    <dbReference type="NCBI Taxonomy" id="1124761"/>
    <lineage>
        <taxon>Bacteria</taxon>
        <taxon>Bacillati</taxon>
        <taxon>Actinomycetota</taxon>
        <taxon>Actinomycetes</taxon>
        <taxon>Streptosporangiales</taxon>
        <taxon>Streptosporangiaceae</taxon>
        <taxon>Nonomuraea</taxon>
    </lineage>
</organism>
<dbReference type="Proteomes" id="UP000583800">
    <property type="component" value="Unassembled WGS sequence"/>
</dbReference>
<sequence>MSDGYRFDRSSLSGAGHGLLDAAADFERHTGGLLATVRGTGDTAWGGTSVGVAMDRLGDLLDEACRVLHGNLHRTGDGVRSMADDLRLTEADAVATVNAAGPGIPGPGAPGTPGSARQV</sequence>
<dbReference type="AlphaFoldDB" id="A0A7X0C556"/>
<dbReference type="RefSeq" id="WP_185086107.1">
    <property type="nucleotide sequence ID" value="NZ_JACHJB010000002.1"/>
</dbReference>
<protein>
    <recommendedName>
        <fullName evidence="4">Excreted virulence factor EspC, type VII ESX diderm</fullName>
    </recommendedName>
</protein>